<dbReference type="InterPro" id="IPR013149">
    <property type="entry name" value="ADH-like_C"/>
</dbReference>
<evidence type="ECO:0000313" key="3">
    <source>
        <dbReference type="Proteomes" id="UP000053599"/>
    </source>
</evidence>
<dbReference type="InterPro" id="IPR036291">
    <property type="entry name" value="NAD(P)-bd_dom_sf"/>
</dbReference>
<dbReference type="SUPFAM" id="SSF50129">
    <property type="entry name" value="GroES-like"/>
    <property type="match status" value="1"/>
</dbReference>
<dbReference type="AlphaFoldDB" id="A0A0D1X038"/>
<dbReference type="SMART" id="SM00829">
    <property type="entry name" value="PKS_ER"/>
    <property type="match status" value="1"/>
</dbReference>
<gene>
    <name evidence="2" type="ORF">PV11_08302</name>
</gene>
<dbReference type="PANTHER" id="PTHR45033">
    <property type="match status" value="1"/>
</dbReference>
<accession>A0A0D1X038</accession>
<dbReference type="InterPro" id="IPR020843">
    <property type="entry name" value="ER"/>
</dbReference>
<evidence type="ECO:0000259" key="1">
    <source>
        <dbReference type="SMART" id="SM00829"/>
    </source>
</evidence>
<dbReference type="OrthoDB" id="9930022at2759"/>
<dbReference type="EMBL" id="KN846953">
    <property type="protein sequence ID" value="KIV80826.1"/>
    <property type="molecule type" value="Genomic_DNA"/>
</dbReference>
<dbReference type="Proteomes" id="UP000053599">
    <property type="component" value="Unassembled WGS sequence"/>
</dbReference>
<dbReference type="Gene3D" id="3.40.50.720">
    <property type="entry name" value="NAD(P)-binding Rossmann-like Domain"/>
    <property type="match status" value="1"/>
</dbReference>
<dbReference type="CDD" id="cd08276">
    <property type="entry name" value="MDR7"/>
    <property type="match status" value="1"/>
</dbReference>
<dbReference type="Gene3D" id="3.90.180.10">
    <property type="entry name" value="Medium-chain alcohol dehydrogenases, catalytic domain"/>
    <property type="match status" value="1"/>
</dbReference>
<dbReference type="InterPro" id="IPR013154">
    <property type="entry name" value="ADH-like_N"/>
</dbReference>
<proteinExistence type="predicted"/>
<dbReference type="InterPro" id="IPR052711">
    <property type="entry name" value="Zinc_ADH-like"/>
</dbReference>
<sequence length="361" mass="38429">MDTPEWSLDTDTPHYNAAWVLNSQIGVDGLAFFERLPELPIKEYEVLVKIHAASLNYRDLMIAKGGPGLALGKKFLVPGSDGAGVVEAVGSKVASLSVGQRVCTHLTCGLAETDLPGFEDVGAGLGQTVDGTLRSYGVFHETSLVGMPSNLNFLEAATLSCSGLTAWNALFGLESKSPRAGDTIVVQGTGGVSIAALQLSLAAGATVIATTSTDDKANKLKTLGVHHVINYRETPDWGERVKALTPNGKGADIVVDVGGAATLQQSLKAVRRDGLIAATGVLGEAPDSRIPTLLDCIFSYCTVRGIFLGSRKQFVEMNRFVETHDIKPVLDQKIFDMRSVPKAYTYLGEQKHFSKIGIRVV</sequence>
<dbReference type="Pfam" id="PF08240">
    <property type="entry name" value="ADH_N"/>
    <property type="match status" value="1"/>
</dbReference>
<protein>
    <recommendedName>
        <fullName evidence="1">Enoyl reductase (ER) domain-containing protein</fullName>
    </recommendedName>
</protein>
<dbReference type="PANTHER" id="PTHR45033:SF2">
    <property type="entry name" value="ZINC-TYPE ALCOHOL DEHYDROGENASE-LIKE PROTEIN C1773.06C"/>
    <property type="match status" value="1"/>
</dbReference>
<dbReference type="GO" id="GO:0016491">
    <property type="term" value="F:oxidoreductase activity"/>
    <property type="evidence" value="ECO:0007669"/>
    <property type="project" value="InterPro"/>
</dbReference>
<dbReference type="Pfam" id="PF00107">
    <property type="entry name" value="ADH_zinc_N"/>
    <property type="match status" value="1"/>
</dbReference>
<dbReference type="SUPFAM" id="SSF51735">
    <property type="entry name" value="NAD(P)-binding Rossmann-fold domains"/>
    <property type="match status" value="1"/>
</dbReference>
<dbReference type="HOGENOM" id="CLU_026673_3_4_1"/>
<reference evidence="2 3" key="1">
    <citation type="submission" date="2015-01" db="EMBL/GenBank/DDBJ databases">
        <title>The Genome Sequence of Exophiala sideris CBS121828.</title>
        <authorList>
            <consortium name="The Broad Institute Genomics Platform"/>
            <person name="Cuomo C."/>
            <person name="de Hoog S."/>
            <person name="Gorbushina A."/>
            <person name="Stielow B."/>
            <person name="Teixiera M."/>
            <person name="Abouelleil A."/>
            <person name="Chapman S.B."/>
            <person name="Priest M."/>
            <person name="Young S.K."/>
            <person name="Wortman J."/>
            <person name="Nusbaum C."/>
            <person name="Birren B."/>
        </authorList>
    </citation>
    <scope>NUCLEOTIDE SEQUENCE [LARGE SCALE GENOMIC DNA]</scope>
    <source>
        <strain evidence="2 3">CBS 121828</strain>
    </source>
</reference>
<organism evidence="2 3">
    <name type="scientific">Exophiala sideris</name>
    <dbReference type="NCBI Taxonomy" id="1016849"/>
    <lineage>
        <taxon>Eukaryota</taxon>
        <taxon>Fungi</taxon>
        <taxon>Dikarya</taxon>
        <taxon>Ascomycota</taxon>
        <taxon>Pezizomycotina</taxon>
        <taxon>Eurotiomycetes</taxon>
        <taxon>Chaetothyriomycetidae</taxon>
        <taxon>Chaetothyriales</taxon>
        <taxon>Herpotrichiellaceae</taxon>
        <taxon>Exophiala</taxon>
    </lineage>
</organism>
<dbReference type="InterPro" id="IPR011032">
    <property type="entry name" value="GroES-like_sf"/>
</dbReference>
<feature type="domain" description="Enoyl reductase (ER)" evidence="1">
    <location>
        <begin position="26"/>
        <end position="358"/>
    </location>
</feature>
<dbReference type="STRING" id="1016849.A0A0D1X038"/>
<evidence type="ECO:0000313" key="2">
    <source>
        <dbReference type="EMBL" id="KIV80826.1"/>
    </source>
</evidence>
<name>A0A0D1X038_9EURO</name>